<gene>
    <name evidence="10" type="ORF">CLV31_10573</name>
</gene>
<dbReference type="GO" id="GO:0000155">
    <property type="term" value="F:phosphorelay sensor kinase activity"/>
    <property type="evidence" value="ECO:0007669"/>
    <property type="project" value="InterPro"/>
</dbReference>
<dbReference type="OrthoDB" id="905895at2"/>
<dbReference type="SUPFAM" id="SSF55785">
    <property type="entry name" value="PYP-like sensor domain (PAS domain)"/>
    <property type="match status" value="4"/>
</dbReference>
<keyword evidence="11" id="KW-1185">Reference proteome</keyword>
<keyword evidence="4" id="KW-0808">Transferase</keyword>
<keyword evidence="5" id="KW-0418">Kinase</keyword>
<dbReference type="SMART" id="SM00387">
    <property type="entry name" value="HATPase_c"/>
    <property type="match status" value="1"/>
</dbReference>
<evidence type="ECO:0000256" key="6">
    <source>
        <dbReference type="SAM" id="Coils"/>
    </source>
</evidence>
<dbReference type="InterPro" id="IPR005467">
    <property type="entry name" value="His_kinase_dom"/>
</dbReference>
<name>A0A326RS48_9BACT</name>
<protein>
    <recommendedName>
        <fullName evidence="2">histidine kinase</fullName>
        <ecNumber evidence="2">2.7.13.3</ecNumber>
    </recommendedName>
</protein>
<evidence type="ECO:0000256" key="5">
    <source>
        <dbReference type="ARBA" id="ARBA00022777"/>
    </source>
</evidence>
<dbReference type="SMART" id="SM00388">
    <property type="entry name" value="HisKA"/>
    <property type="match status" value="1"/>
</dbReference>
<reference evidence="10 11" key="1">
    <citation type="submission" date="2018-06" db="EMBL/GenBank/DDBJ databases">
        <title>Genomic Encyclopedia of Archaeal and Bacterial Type Strains, Phase II (KMG-II): from individual species to whole genera.</title>
        <authorList>
            <person name="Goeker M."/>
        </authorList>
    </citation>
    <scope>NUCLEOTIDE SEQUENCE [LARGE SCALE GENOMIC DNA]</scope>
    <source>
        <strain evidence="10 11">T4</strain>
    </source>
</reference>
<dbReference type="InterPro" id="IPR036890">
    <property type="entry name" value="HATPase_C_sf"/>
</dbReference>
<dbReference type="SUPFAM" id="SSF47384">
    <property type="entry name" value="Homodimeric domain of signal transducing histidine kinase"/>
    <property type="match status" value="1"/>
</dbReference>
<keyword evidence="3" id="KW-0597">Phosphoprotein</keyword>
<dbReference type="PANTHER" id="PTHR43304:SF1">
    <property type="entry name" value="PAC DOMAIN-CONTAINING PROTEIN"/>
    <property type="match status" value="1"/>
</dbReference>
<dbReference type="PROSITE" id="PS50109">
    <property type="entry name" value="HIS_KIN"/>
    <property type="match status" value="1"/>
</dbReference>
<evidence type="ECO:0000259" key="8">
    <source>
        <dbReference type="PROSITE" id="PS50112"/>
    </source>
</evidence>
<accession>A0A326RS48</accession>
<dbReference type="InterPro" id="IPR000014">
    <property type="entry name" value="PAS"/>
</dbReference>
<feature type="domain" description="PAS" evidence="8">
    <location>
        <begin position="270"/>
        <end position="340"/>
    </location>
</feature>
<dbReference type="InterPro" id="IPR013655">
    <property type="entry name" value="PAS_fold_3"/>
</dbReference>
<dbReference type="NCBIfam" id="TIGR00229">
    <property type="entry name" value="sensory_box"/>
    <property type="match status" value="4"/>
</dbReference>
<evidence type="ECO:0000256" key="1">
    <source>
        <dbReference type="ARBA" id="ARBA00000085"/>
    </source>
</evidence>
<dbReference type="InterPro" id="IPR052162">
    <property type="entry name" value="Sensor_kinase/Photoreceptor"/>
</dbReference>
<evidence type="ECO:0000259" key="7">
    <source>
        <dbReference type="PROSITE" id="PS50109"/>
    </source>
</evidence>
<dbReference type="InterPro" id="IPR001610">
    <property type="entry name" value="PAC"/>
</dbReference>
<dbReference type="Proteomes" id="UP000248917">
    <property type="component" value="Unassembled WGS sequence"/>
</dbReference>
<dbReference type="SUPFAM" id="SSF55874">
    <property type="entry name" value="ATPase domain of HSP90 chaperone/DNA topoisomerase II/histidine kinase"/>
    <property type="match status" value="1"/>
</dbReference>
<dbReference type="PANTHER" id="PTHR43304">
    <property type="entry name" value="PHYTOCHROME-LIKE PROTEIN CPH1"/>
    <property type="match status" value="1"/>
</dbReference>
<dbReference type="PROSITE" id="PS50113">
    <property type="entry name" value="PAC"/>
    <property type="match status" value="3"/>
</dbReference>
<organism evidence="10 11">
    <name type="scientific">Algoriphagus aquaeductus</name>
    <dbReference type="NCBI Taxonomy" id="475299"/>
    <lineage>
        <taxon>Bacteria</taxon>
        <taxon>Pseudomonadati</taxon>
        <taxon>Bacteroidota</taxon>
        <taxon>Cytophagia</taxon>
        <taxon>Cytophagales</taxon>
        <taxon>Cyclobacteriaceae</taxon>
        <taxon>Algoriphagus</taxon>
    </lineage>
</organism>
<feature type="domain" description="PAS" evidence="8">
    <location>
        <begin position="393"/>
        <end position="465"/>
    </location>
</feature>
<dbReference type="Gene3D" id="3.30.565.10">
    <property type="entry name" value="Histidine kinase-like ATPase, C-terminal domain"/>
    <property type="match status" value="1"/>
</dbReference>
<dbReference type="SMART" id="SM00091">
    <property type="entry name" value="PAS"/>
    <property type="match status" value="4"/>
</dbReference>
<dbReference type="Pfam" id="PF00989">
    <property type="entry name" value="PAS"/>
    <property type="match status" value="1"/>
</dbReference>
<comment type="catalytic activity">
    <reaction evidence="1">
        <text>ATP + protein L-histidine = ADP + protein N-phospho-L-histidine.</text>
        <dbReference type="EC" id="2.7.13.3"/>
    </reaction>
</comment>
<dbReference type="CDD" id="cd00130">
    <property type="entry name" value="PAS"/>
    <property type="match status" value="4"/>
</dbReference>
<dbReference type="InterPro" id="IPR000700">
    <property type="entry name" value="PAS-assoc_C"/>
</dbReference>
<sequence>MNATKPTEVLTTSSTVLLKNLEELTSSGTWELNFRDNTLHWSEGVFLMLGYEPNEFEVTFEKGVSVLHPDDRDRALAHMNEVLSQNIEYSIRKRLIKKDGAIIHVVSKANLERDEQGNPVYMIGIFQDVTEFIKTKKKLKKSKIVTEILIENIDGIFWEADAQTFQFTYVSPQVEKITGYSREEWMGSPRFWSDHIHPEDRDFAVNFCHLESKALKDHKFDYRFLKKDGTYIWLNDRVKVLHENGVPFKLAGLMVDITHEKELSTALNDELRLKQNFIQTLPSVFYLFDQSGKFLIWNSLLQSISGFSEKEIQHMHPLDFFQGSERDLVKQHIQKVLEQGHTELETALTSKAGKTIPFIFTASRINYQGKICVFGTGLDISEITTNRSLLSQSIERFEFLAKATNDAIWDFDVANNSLFWADGFQSLFGYDLAQIQPSLDLLISLIHPEDRERIVAIIEDYFNPKCEQNKWLEEYRFKKADGTYSYVIDKALFIRDRKGQVTRIVGSMQDISPRKEYEKSLQKLNEELEAKVKALAISNLELEQFAFVASHDLQEPLRMISSFMGLLKRKYGSQLDEKADQYIQFAIGGAKRMQRIILELLELSRVGRNETDLEIVNTHEFVNDIIEGLALKNRKGNFIFEGLPEIKTNKALLQHIFLNLISNAVKYAKKDIPLEVKISAEELKDHWKFSVQDNGIGIEEEYFDKIFVIFQRIQRDIEYDGTGIGLSIVKKAVEKLEGEIWVESELDKGSTFFFTVKKIA</sequence>
<evidence type="ECO:0000256" key="4">
    <source>
        <dbReference type="ARBA" id="ARBA00022679"/>
    </source>
</evidence>
<feature type="domain" description="PAC" evidence="9">
    <location>
        <begin position="218"/>
        <end position="269"/>
    </location>
</feature>
<dbReference type="InterPro" id="IPR036097">
    <property type="entry name" value="HisK_dim/P_sf"/>
</dbReference>
<dbReference type="AlphaFoldDB" id="A0A326RS48"/>
<evidence type="ECO:0000313" key="11">
    <source>
        <dbReference type="Proteomes" id="UP000248917"/>
    </source>
</evidence>
<feature type="domain" description="PAS" evidence="8">
    <location>
        <begin position="149"/>
        <end position="218"/>
    </location>
</feature>
<comment type="caution">
    <text evidence="10">The sequence shown here is derived from an EMBL/GenBank/DDBJ whole genome shotgun (WGS) entry which is preliminary data.</text>
</comment>
<dbReference type="InterPro" id="IPR003661">
    <property type="entry name" value="HisK_dim/P_dom"/>
</dbReference>
<dbReference type="GO" id="GO:0006355">
    <property type="term" value="P:regulation of DNA-templated transcription"/>
    <property type="evidence" value="ECO:0007669"/>
    <property type="project" value="InterPro"/>
</dbReference>
<feature type="coiled-coil region" evidence="6">
    <location>
        <begin position="514"/>
        <end position="541"/>
    </location>
</feature>
<feature type="domain" description="PAS" evidence="8">
    <location>
        <begin position="14"/>
        <end position="86"/>
    </location>
</feature>
<dbReference type="Gene3D" id="1.10.287.130">
    <property type="match status" value="1"/>
</dbReference>
<dbReference type="Pfam" id="PF02518">
    <property type="entry name" value="HATPase_c"/>
    <property type="match status" value="1"/>
</dbReference>
<dbReference type="CDD" id="cd00082">
    <property type="entry name" value="HisKA"/>
    <property type="match status" value="1"/>
</dbReference>
<evidence type="ECO:0000256" key="3">
    <source>
        <dbReference type="ARBA" id="ARBA00022553"/>
    </source>
</evidence>
<dbReference type="PROSITE" id="PS50112">
    <property type="entry name" value="PAS"/>
    <property type="match status" value="4"/>
</dbReference>
<dbReference type="EMBL" id="QKTX01000005">
    <property type="protein sequence ID" value="PZV83848.1"/>
    <property type="molecule type" value="Genomic_DNA"/>
</dbReference>
<proteinExistence type="predicted"/>
<dbReference type="EC" id="2.7.13.3" evidence="2"/>
<dbReference type="PRINTS" id="PR00344">
    <property type="entry name" value="BCTRLSENSOR"/>
</dbReference>
<feature type="domain" description="PAC" evidence="9">
    <location>
        <begin position="471"/>
        <end position="523"/>
    </location>
</feature>
<dbReference type="Pfam" id="PF00512">
    <property type="entry name" value="HisKA"/>
    <property type="match status" value="1"/>
</dbReference>
<dbReference type="InterPro" id="IPR003594">
    <property type="entry name" value="HATPase_dom"/>
</dbReference>
<dbReference type="Pfam" id="PF08447">
    <property type="entry name" value="PAS_3"/>
    <property type="match status" value="3"/>
</dbReference>
<evidence type="ECO:0000313" key="10">
    <source>
        <dbReference type="EMBL" id="PZV83848.1"/>
    </source>
</evidence>
<dbReference type="FunFam" id="3.30.565.10:FF:000006">
    <property type="entry name" value="Sensor histidine kinase WalK"/>
    <property type="match status" value="1"/>
</dbReference>
<evidence type="ECO:0000256" key="2">
    <source>
        <dbReference type="ARBA" id="ARBA00012438"/>
    </source>
</evidence>
<feature type="domain" description="Histidine kinase" evidence="7">
    <location>
        <begin position="548"/>
        <end position="760"/>
    </location>
</feature>
<dbReference type="InterPro" id="IPR004358">
    <property type="entry name" value="Sig_transdc_His_kin-like_C"/>
</dbReference>
<evidence type="ECO:0000259" key="9">
    <source>
        <dbReference type="PROSITE" id="PS50113"/>
    </source>
</evidence>
<dbReference type="RefSeq" id="WP_111392463.1">
    <property type="nucleotide sequence ID" value="NZ_QKTX01000005.1"/>
</dbReference>
<dbReference type="Gene3D" id="3.30.450.20">
    <property type="entry name" value="PAS domain"/>
    <property type="match status" value="4"/>
</dbReference>
<dbReference type="InterPro" id="IPR013767">
    <property type="entry name" value="PAS_fold"/>
</dbReference>
<dbReference type="Gene3D" id="2.10.70.100">
    <property type="match status" value="1"/>
</dbReference>
<keyword evidence="6" id="KW-0175">Coiled coil</keyword>
<dbReference type="InterPro" id="IPR035965">
    <property type="entry name" value="PAS-like_dom_sf"/>
</dbReference>
<dbReference type="SMART" id="SM00086">
    <property type="entry name" value="PAC"/>
    <property type="match status" value="4"/>
</dbReference>
<feature type="domain" description="PAC" evidence="9">
    <location>
        <begin position="89"/>
        <end position="141"/>
    </location>
</feature>